<keyword evidence="4 6" id="KW-0808">Transferase</keyword>
<gene>
    <name evidence="6" type="primary">rsmG</name>
    <name evidence="7" type="ORF">MAGMO_3476</name>
</gene>
<sequence length="217" mass="24118">MLVQIKKALQDVGYGGDLDRCSSDLAWYLSELILWNRKINLIGRSTEEEVLTRHLVESALYYSYTRGKKVVCDIGTGAGLPGIVLAIMMSGCEDSFFYLIDKDHKKCNFMRHVSSQLKLKNIEIIENRVEEDKRLNSGIASIVISRALADLCTLTDLSEPLLANGGGMVFMKGPAAEEELESLCSVKKKYIGKSCVDSYVKVGGREIKMVRLSPESL</sequence>
<keyword evidence="5 6" id="KW-0949">S-adenosyl-L-methionine</keyword>
<evidence type="ECO:0000256" key="5">
    <source>
        <dbReference type="ARBA" id="ARBA00022691"/>
    </source>
</evidence>
<dbReference type="EMBL" id="LO017727">
    <property type="protein sequence ID" value="CRH07612.1"/>
    <property type="molecule type" value="Genomic_DNA"/>
</dbReference>
<organism evidence="7">
    <name type="scientific">Magnetococcus massalia (strain MO-1)</name>
    <dbReference type="NCBI Taxonomy" id="451514"/>
    <lineage>
        <taxon>Bacteria</taxon>
        <taxon>Pseudomonadati</taxon>
        <taxon>Pseudomonadota</taxon>
        <taxon>Magnetococcia</taxon>
        <taxon>Magnetococcales</taxon>
        <taxon>Magnetococcaceae</taxon>
        <taxon>Magnetococcus</taxon>
    </lineage>
</organism>
<comment type="subcellular location">
    <subcellularLocation>
        <location evidence="6">Cytoplasm</location>
    </subcellularLocation>
</comment>
<dbReference type="PANTHER" id="PTHR31760">
    <property type="entry name" value="S-ADENOSYL-L-METHIONINE-DEPENDENT METHYLTRANSFERASES SUPERFAMILY PROTEIN"/>
    <property type="match status" value="1"/>
</dbReference>
<dbReference type="InterPro" id="IPR003682">
    <property type="entry name" value="rRNA_ssu_MeTfrase_G"/>
</dbReference>
<accession>A0A1S7LKX7</accession>
<keyword evidence="1 6" id="KW-0963">Cytoplasm</keyword>
<evidence type="ECO:0000313" key="7">
    <source>
        <dbReference type="EMBL" id="CRH07612.1"/>
    </source>
</evidence>
<feature type="binding site" evidence="6">
    <location>
        <begin position="129"/>
        <end position="130"/>
    </location>
    <ligand>
        <name>S-adenosyl-L-methionine</name>
        <dbReference type="ChEBI" id="CHEBI:59789"/>
    </ligand>
</feature>
<feature type="binding site" evidence="6">
    <location>
        <position position="75"/>
    </location>
    <ligand>
        <name>S-adenosyl-L-methionine</name>
        <dbReference type="ChEBI" id="CHEBI:59789"/>
    </ligand>
</feature>
<dbReference type="Pfam" id="PF02527">
    <property type="entry name" value="GidB"/>
    <property type="match status" value="1"/>
</dbReference>
<comment type="catalytic activity">
    <reaction evidence="6">
        <text>guanosine(527) in 16S rRNA + S-adenosyl-L-methionine = N(7)-methylguanosine(527) in 16S rRNA + S-adenosyl-L-homocysteine</text>
        <dbReference type="Rhea" id="RHEA:42732"/>
        <dbReference type="Rhea" id="RHEA-COMP:10209"/>
        <dbReference type="Rhea" id="RHEA-COMP:10210"/>
        <dbReference type="ChEBI" id="CHEBI:57856"/>
        <dbReference type="ChEBI" id="CHEBI:59789"/>
        <dbReference type="ChEBI" id="CHEBI:74269"/>
        <dbReference type="ChEBI" id="CHEBI:74480"/>
        <dbReference type="EC" id="2.1.1.170"/>
    </reaction>
</comment>
<evidence type="ECO:0000256" key="1">
    <source>
        <dbReference type="ARBA" id="ARBA00022490"/>
    </source>
</evidence>
<feature type="binding site" evidence="6">
    <location>
        <position position="80"/>
    </location>
    <ligand>
        <name>S-adenosyl-L-methionine</name>
        <dbReference type="ChEBI" id="CHEBI:59789"/>
    </ligand>
</feature>
<dbReference type="PANTHER" id="PTHR31760:SF0">
    <property type="entry name" value="S-ADENOSYL-L-METHIONINE-DEPENDENT METHYLTRANSFERASES SUPERFAMILY PROTEIN"/>
    <property type="match status" value="1"/>
</dbReference>
<dbReference type="GO" id="GO:0005829">
    <property type="term" value="C:cytosol"/>
    <property type="evidence" value="ECO:0007669"/>
    <property type="project" value="TreeGrafter"/>
</dbReference>
<dbReference type="InterPro" id="IPR029063">
    <property type="entry name" value="SAM-dependent_MTases_sf"/>
</dbReference>
<name>A0A1S7LKX7_MAGMO</name>
<evidence type="ECO:0000256" key="6">
    <source>
        <dbReference type="HAMAP-Rule" id="MF_00074"/>
    </source>
</evidence>
<reference evidence="7" key="1">
    <citation type="submission" date="2015-04" db="EMBL/GenBank/DDBJ databases">
        <authorList>
            <person name="Syromyatnikov M.Y."/>
            <person name="Popov V.N."/>
        </authorList>
    </citation>
    <scope>NUCLEOTIDE SEQUENCE</scope>
    <source>
        <strain evidence="7">MO-1</strain>
    </source>
</reference>
<dbReference type="AlphaFoldDB" id="A0A1S7LKX7"/>
<dbReference type="Gene3D" id="3.40.50.150">
    <property type="entry name" value="Vaccinia Virus protein VP39"/>
    <property type="match status" value="1"/>
</dbReference>
<evidence type="ECO:0000256" key="3">
    <source>
        <dbReference type="ARBA" id="ARBA00022603"/>
    </source>
</evidence>
<dbReference type="HAMAP" id="MF_00074">
    <property type="entry name" value="16SrRNA_methyltr_G"/>
    <property type="match status" value="1"/>
</dbReference>
<keyword evidence="2 6" id="KW-0698">rRNA processing</keyword>
<dbReference type="SUPFAM" id="SSF53335">
    <property type="entry name" value="S-adenosyl-L-methionine-dependent methyltransferases"/>
    <property type="match status" value="1"/>
</dbReference>
<proteinExistence type="inferred from homology"/>
<dbReference type="NCBIfam" id="TIGR00138">
    <property type="entry name" value="rsmG_gidB"/>
    <property type="match status" value="1"/>
</dbReference>
<dbReference type="EC" id="2.1.1.170" evidence="6"/>
<protein>
    <recommendedName>
        <fullName evidence="6">Ribosomal RNA small subunit methyltransferase G</fullName>
        <ecNumber evidence="6">2.1.1.170</ecNumber>
    </recommendedName>
    <alternativeName>
        <fullName evidence="6">16S rRNA 7-methylguanosine methyltransferase</fullName>
        <shortName evidence="6">16S rRNA m7G methyltransferase</shortName>
    </alternativeName>
</protein>
<comment type="function">
    <text evidence="6">Specifically methylates the N7 position of guanine in position 527 of 16S rRNA.</text>
</comment>
<comment type="similarity">
    <text evidence="6">Belongs to the methyltransferase superfamily. RNA methyltransferase RsmG family.</text>
</comment>
<evidence type="ECO:0000256" key="2">
    <source>
        <dbReference type="ARBA" id="ARBA00022552"/>
    </source>
</evidence>
<feature type="binding site" evidence="6">
    <location>
        <position position="146"/>
    </location>
    <ligand>
        <name>S-adenosyl-L-methionine</name>
        <dbReference type="ChEBI" id="CHEBI:59789"/>
    </ligand>
</feature>
<keyword evidence="3 6" id="KW-0489">Methyltransferase</keyword>
<evidence type="ECO:0000256" key="4">
    <source>
        <dbReference type="ARBA" id="ARBA00022679"/>
    </source>
</evidence>
<comment type="caution">
    <text evidence="6">Lacks conserved residue(s) required for the propagation of feature annotation.</text>
</comment>
<dbReference type="GO" id="GO:0070043">
    <property type="term" value="F:rRNA (guanine-N7-)-methyltransferase activity"/>
    <property type="evidence" value="ECO:0007669"/>
    <property type="project" value="UniProtKB-UniRule"/>
</dbReference>